<dbReference type="PANTHER" id="PTHR30154">
    <property type="entry name" value="LEUCINE-RESPONSIVE REGULATORY PROTEIN"/>
    <property type="match status" value="1"/>
</dbReference>
<dbReference type="PANTHER" id="PTHR30154:SF46">
    <property type="entry name" value="TRANSCRIPTIONAL REGULATORY PROTEIN"/>
    <property type="match status" value="1"/>
</dbReference>
<sequence length="164" mass="18255">MTDASHRARRRPLAAADRRILNVVRREGRITNAALAERVGLAASPCLRRLKALEEDGLITGYRAELDRKALGYEVEAFAFVKLEQSEPGWRTRLIEALNRYPEVVACYAITGETDLVLRIVTSDIETYGEFTMNALLTLPGVADVRSSFVLSEIKPDRGVPVPE</sequence>
<evidence type="ECO:0000256" key="1">
    <source>
        <dbReference type="ARBA" id="ARBA00023015"/>
    </source>
</evidence>
<dbReference type="SUPFAM" id="SSF46785">
    <property type="entry name" value="Winged helix' DNA-binding domain"/>
    <property type="match status" value="1"/>
</dbReference>
<keyword evidence="6" id="KW-1185">Reference proteome</keyword>
<organism evidence="5 6">
    <name type="scientific">Chelatococcus albus</name>
    <dbReference type="NCBI Taxonomy" id="3047466"/>
    <lineage>
        <taxon>Bacteria</taxon>
        <taxon>Pseudomonadati</taxon>
        <taxon>Pseudomonadota</taxon>
        <taxon>Alphaproteobacteria</taxon>
        <taxon>Hyphomicrobiales</taxon>
        <taxon>Chelatococcaceae</taxon>
        <taxon>Chelatococcus</taxon>
    </lineage>
</organism>
<keyword evidence="1" id="KW-0805">Transcription regulation</keyword>
<dbReference type="Gene3D" id="3.30.70.920">
    <property type="match status" value="1"/>
</dbReference>
<dbReference type="Pfam" id="PF01037">
    <property type="entry name" value="AsnC_trans_reg"/>
    <property type="match status" value="1"/>
</dbReference>
<dbReference type="InterPro" id="IPR019887">
    <property type="entry name" value="Tscrpt_reg_AsnC/Lrp_C"/>
</dbReference>
<accession>A0ABT7AHT3</accession>
<evidence type="ECO:0000256" key="2">
    <source>
        <dbReference type="ARBA" id="ARBA00023125"/>
    </source>
</evidence>
<dbReference type="InterPro" id="IPR000485">
    <property type="entry name" value="AsnC-type_HTH_dom"/>
</dbReference>
<dbReference type="PRINTS" id="PR00033">
    <property type="entry name" value="HTHASNC"/>
</dbReference>
<evidence type="ECO:0000313" key="6">
    <source>
        <dbReference type="Proteomes" id="UP001321492"/>
    </source>
</evidence>
<evidence type="ECO:0000313" key="5">
    <source>
        <dbReference type="EMBL" id="MDJ1158542.1"/>
    </source>
</evidence>
<protein>
    <submittedName>
        <fullName evidence="5">Lrp/AsnC family transcriptional regulator</fullName>
    </submittedName>
</protein>
<dbReference type="InterPro" id="IPR011008">
    <property type="entry name" value="Dimeric_a/b-barrel"/>
</dbReference>
<dbReference type="Gene3D" id="1.10.10.10">
    <property type="entry name" value="Winged helix-like DNA-binding domain superfamily/Winged helix DNA-binding domain"/>
    <property type="match status" value="1"/>
</dbReference>
<feature type="domain" description="HTH asnC-type" evidence="4">
    <location>
        <begin position="13"/>
        <end position="74"/>
    </location>
</feature>
<evidence type="ECO:0000259" key="4">
    <source>
        <dbReference type="PROSITE" id="PS50956"/>
    </source>
</evidence>
<keyword evidence="2" id="KW-0238">DNA-binding</keyword>
<dbReference type="InterPro" id="IPR036388">
    <property type="entry name" value="WH-like_DNA-bd_sf"/>
</dbReference>
<dbReference type="EMBL" id="JASJEV010000005">
    <property type="protein sequence ID" value="MDJ1158542.1"/>
    <property type="molecule type" value="Genomic_DNA"/>
</dbReference>
<evidence type="ECO:0000256" key="3">
    <source>
        <dbReference type="ARBA" id="ARBA00023163"/>
    </source>
</evidence>
<dbReference type="CDD" id="cd00090">
    <property type="entry name" value="HTH_ARSR"/>
    <property type="match status" value="1"/>
</dbReference>
<proteinExistence type="predicted"/>
<dbReference type="InterPro" id="IPR019888">
    <property type="entry name" value="Tscrpt_reg_AsnC-like"/>
</dbReference>
<name>A0ABT7AHT3_9HYPH</name>
<comment type="caution">
    <text evidence="5">The sequence shown here is derived from an EMBL/GenBank/DDBJ whole genome shotgun (WGS) entry which is preliminary data.</text>
</comment>
<dbReference type="RefSeq" id="WP_283740531.1">
    <property type="nucleotide sequence ID" value="NZ_JASJEV010000005.1"/>
</dbReference>
<reference evidence="5 6" key="1">
    <citation type="submission" date="2023-05" db="EMBL/GenBank/DDBJ databases">
        <title>Chelatococcus sp. nov., a moderately thermophilic bacterium isolated from hot spring microbial mat.</title>
        <authorList>
            <person name="Hu C.-J."/>
            <person name="Li W.-J."/>
        </authorList>
    </citation>
    <scope>NUCLEOTIDE SEQUENCE [LARGE SCALE GENOMIC DNA]</scope>
    <source>
        <strain evidence="5 6">SYSU G07232</strain>
    </source>
</reference>
<gene>
    <name evidence="5" type="ORF">QNA08_09875</name>
</gene>
<dbReference type="InterPro" id="IPR036390">
    <property type="entry name" value="WH_DNA-bd_sf"/>
</dbReference>
<dbReference type="InterPro" id="IPR011991">
    <property type="entry name" value="ArsR-like_HTH"/>
</dbReference>
<keyword evidence="3" id="KW-0804">Transcription</keyword>
<dbReference type="SMART" id="SM00344">
    <property type="entry name" value="HTH_ASNC"/>
    <property type="match status" value="1"/>
</dbReference>
<dbReference type="SUPFAM" id="SSF54909">
    <property type="entry name" value="Dimeric alpha+beta barrel"/>
    <property type="match status" value="1"/>
</dbReference>
<dbReference type="PROSITE" id="PS50956">
    <property type="entry name" value="HTH_ASNC_2"/>
    <property type="match status" value="1"/>
</dbReference>
<dbReference type="Pfam" id="PF13412">
    <property type="entry name" value="HTH_24"/>
    <property type="match status" value="1"/>
</dbReference>
<dbReference type="Proteomes" id="UP001321492">
    <property type="component" value="Unassembled WGS sequence"/>
</dbReference>